<feature type="region of interest" description="Disordered" evidence="1">
    <location>
        <begin position="338"/>
        <end position="366"/>
    </location>
</feature>
<feature type="transmembrane region" description="Helical" evidence="2">
    <location>
        <begin position="72"/>
        <end position="94"/>
    </location>
</feature>
<keyword evidence="2" id="KW-1133">Transmembrane helix</keyword>
<dbReference type="AlphaFoldDB" id="A0A5B9EC58"/>
<dbReference type="EMBL" id="CP042806">
    <property type="protein sequence ID" value="QEE27606.1"/>
    <property type="molecule type" value="Genomic_DNA"/>
</dbReference>
<feature type="transmembrane region" description="Helical" evidence="2">
    <location>
        <begin position="225"/>
        <end position="245"/>
    </location>
</feature>
<organism evidence="3 4">
    <name type="scientific">Terriglobus albidus</name>
    <dbReference type="NCBI Taxonomy" id="1592106"/>
    <lineage>
        <taxon>Bacteria</taxon>
        <taxon>Pseudomonadati</taxon>
        <taxon>Acidobacteriota</taxon>
        <taxon>Terriglobia</taxon>
        <taxon>Terriglobales</taxon>
        <taxon>Acidobacteriaceae</taxon>
        <taxon>Terriglobus</taxon>
    </lineage>
</organism>
<accession>A0A5B9EC58</accession>
<evidence type="ECO:0000256" key="2">
    <source>
        <dbReference type="SAM" id="Phobius"/>
    </source>
</evidence>
<dbReference type="KEGG" id="talb:FTW19_06080"/>
<reference evidence="3 4" key="1">
    <citation type="submission" date="2019-08" db="EMBL/GenBank/DDBJ databases">
        <title>Complete genome sequence of Terriglobus albidus strain ORNL.</title>
        <authorList>
            <person name="Podar M."/>
        </authorList>
    </citation>
    <scope>NUCLEOTIDE SEQUENCE [LARGE SCALE GENOMIC DNA]</scope>
    <source>
        <strain evidence="3 4">ORNL</strain>
    </source>
</reference>
<proteinExistence type="predicted"/>
<dbReference type="Proteomes" id="UP000321820">
    <property type="component" value="Chromosome"/>
</dbReference>
<gene>
    <name evidence="3" type="ORF">FTW19_06080</name>
</gene>
<feature type="compositionally biased region" description="Pro residues" evidence="1">
    <location>
        <begin position="343"/>
        <end position="358"/>
    </location>
</feature>
<protein>
    <submittedName>
        <fullName evidence="3">Uncharacterized protein</fullName>
    </submittedName>
</protein>
<keyword evidence="2" id="KW-0472">Membrane</keyword>
<dbReference type="InterPro" id="IPR055966">
    <property type="entry name" value="DUF7544"/>
</dbReference>
<evidence type="ECO:0000313" key="3">
    <source>
        <dbReference type="EMBL" id="QEE27606.1"/>
    </source>
</evidence>
<dbReference type="OrthoDB" id="116996at2"/>
<feature type="transmembrane region" description="Helical" evidence="2">
    <location>
        <begin position="173"/>
        <end position="204"/>
    </location>
</feature>
<keyword evidence="4" id="KW-1185">Reference proteome</keyword>
<sequence>MKRLTPSEAIGPAFNRTREILFQPFHFGRSWKLAASTYVAIMGTAYMPFCTLGLICFMFWRPNLYGPIRLGHAFLGILGALVFDVLLFWIFTLASRMQLVSFDIAVERAQFVAPAWRKYHPLRWRWAKLKLAITTPLALIAWLPAIVIIRWILRSGFVFNAAQQNPFQIVASLMLGYACFFAGLSLVVVVGGLLTDFVLPSLALEEITPGDALRRFQAHFQQEPGSICGYAALKIVLAIAGFIAHYTVSSIVMLFFYFLVMIPAIIGGIALPHMATTGRVLGGAGIAVFLLCFFAIALYVQLLTIGTVTLFLRCYAAYYLGGRYARLGDLLEPPGQSWWNLQPAPPPPSPAPENPEPPAIADEPAS</sequence>
<dbReference type="Pfam" id="PF24400">
    <property type="entry name" value="DUF7544"/>
    <property type="match status" value="1"/>
</dbReference>
<feature type="transmembrane region" description="Helical" evidence="2">
    <location>
        <begin position="38"/>
        <end position="60"/>
    </location>
</feature>
<keyword evidence="2" id="KW-0812">Transmembrane</keyword>
<feature type="transmembrane region" description="Helical" evidence="2">
    <location>
        <begin position="251"/>
        <end position="271"/>
    </location>
</feature>
<name>A0A5B9EC58_9BACT</name>
<feature type="transmembrane region" description="Helical" evidence="2">
    <location>
        <begin position="131"/>
        <end position="153"/>
    </location>
</feature>
<dbReference type="RefSeq" id="WP_147646797.1">
    <property type="nucleotide sequence ID" value="NZ_CP042806.1"/>
</dbReference>
<feature type="transmembrane region" description="Helical" evidence="2">
    <location>
        <begin position="278"/>
        <end position="296"/>
    </location>
</feature>
<evidence type="ECO:0000313" key="4">
    <source>
        <dbReference type="Proteomes" id="UP000321820"/>
    </source>
</evidence>
<evidence type="ECO:0000256" key="1">
    <source>
        <dbReference type="SAM" id="MobiDB-lite"/>
    </source>
</evidence>